<proteinExistence type="predicted"/>
<evidence type="ECO:0000313" key="2">
    <source>
        <dbReference type="Proteomes" id="UP001597024"/>
    </source>
</evidence>
<accession>A0ABW3DZP8</accession>
<keyword evidence="2" id="KW-1185">Reference proteome</keyword>
<dbReference type="Proteomes" id="UP001597024">
    <property type="component" value="Unassembled WGS sequence"/>
</dbReference>
<reference evidence="2" key="1">
    <citation type="journal article" date="2019" name="Int. J. Syst. Evol. Microbiol.">
        <title>The Global Catalogue of Microorganisms (GCM) 10K type strain sequencing project: providing services to taxonomists for standard genome sequencing and annotation.</title>
        <authorList>
            <consortium name="The Broad Institute Genomics Platform"/>
            <consortium name="The Broad Institute Genome Sequencing Center for Infectious Disease"/>
            <person name="Wu L."/>
            <person name="Ma J."/>
        </authorList>
    </citation>
    <scope>NUCLEOTIDE SEQUENCE [LARGE SCALE GENOMIC DNA]</scope>
    <source>
        <strain evidence="2">CCUG 62974</strain>
    </source>
</reference>
<evidence type="ECO:0000313" key="1">
    <source>
        <dbReference type="EMBL" id="MFD0889288.1"/>
    </source>
</evidence>
<organism evidence="1 2">
    <name type="scientific">Streptosporangium algeriense</name>
    <dbReference type="NCBI Taxonomy" id="1682748"/>
    <lineage>
        <taxon>Bacteria</taxon>
        <taxon>Bacillati</taxon>
        <taxon>Actinomycetota</taxon>
        <taxon>Actinomycetes</taxon>
        <taxon>Streptosporangiales</taxon>
        <taxon>Streptosporangiaceae</taxon>
        <taxon>Streptosporangium</taxon>
    </lineage>
</organism>
<protein>
    <submittedName>
        <fullName evidence="1">Uncharacterized protein</fullName>
    </submittedName>
</protein>
<dbReference type="EMBL" id="JBHTHX010001750">
    <property type="protein sequence ID" value="MFD0889288.1"/>
    <property type="molecule type" value="Genomic_DNA"/>
</dbReference>
<gene>
    <name evidence="1" type="ORF">ACFQ08_32540</name>
</gene>
<comment type="caution">
    <text evidence="1">The sequence shown here is derived from an EMBL/GenBank/DDBJ whole genome shotgun (WGS) entry which is preliminary data.</text>
</comment>
<sequence length="171" mass="17263">MAEDLAAGLADVPVELLAGDLVEVLAEVLDGALALAEVLAEVLDGALAAEPLAAEPLAAGALVVEALPVEALVVEALPVGVLVVEVLPVEDLVAGDLAEAAEEPAGDLLAALAEVPAGVLAEVPVEDRWAVLRFVVVFAAEDVAVLFLAAGFRVADGLDFEAVRLRVAPPV</sequence>
<name>A0ABW3DZP8_9ACTN</name>